<dbReference type="EMBL" id="AQQZ01000005">
    <property type="protein sequence ID" value="KNG93223.1"/>
    <property type="molecule type" value="Genomic_DNA"/>
</dbReference>
<dbReference type="STRING" id="1317121.ATO11_12245"/>
<comment type="caution">
    <text evidence="1">The sequence shown here is derived from an EMBL/GenBank/DDBJ whole genome shotgun (WGS) entry which is preliminary data.</text>
</comment>
<keyword evidence="2" id="KW-1185">Reference proteome</keyword>
<accession>A0A0L1JP79</accession>
<dbReference type="RefSeq" id="WP_050531180.1">
    <property type="nucleotide sequence ID" value="NZ_AQQZ01000005.1"/>
</dbReference>
<dbReference type="Proteomes" id="UP000036938">
    <property type="component" value="Unassembled WGS sequence"/>
</dbReference>
<organism evidence="1 2">
    <name type="scientific">Pseudaestuariivita atlantica</name>
    <dbReference type="NCBI Taxonomy" id="1317121"/>
    <lineage>
        <taxon>Bacteria</taxon>
        <taxon>Pseudomonadati</taxon>
        <taxon>Pseudomonadota</taxon>
        <taxon>Alphaproteobacteria</taxon>
        <taxon>Rhodobacterales</taxon>
        <taxon>Paracoccaceae</taxon>
        <taxon>Pseudaestuariivita</taxon>
    </lineage>
</organism>
<proteinExistence type="predicted"/>
<gene>
    <name evidence="1" type="ORF">ATO11_12245</name>
</gene>
<evidence type="ECO:0000313" key="2">
    <source>
        <dbReference type="Proteomes" id="UP000036938"/>
    </source>
</evidence>
<reference evidence="1 2" key="1">
    <citation type="journal article" date="2015" name="Int. J. Syst. Evol. Microbiol.">
        <title>Aestuariivita atlantica sp. nov., isolated from deep sea sediment of the Atlantic Ocean.</title>
        <authorList>
            <person name="Li G."/>
            <person name="Lai Q."/>
            <person name="Du Y."/>
            <person name="Liu X."/>
            <person name="Sun F."/>
            <person name="Shao Z."/>
        </authorList>
    </citation>
    <scope>NUCLEOTIDE SEQUENCE [LARGE SCALE GENOMIC DNA]</scope>
    <source>
        <strain evidence="1 2">22II-S11-z3</strain>
    </source>
</reference>
<evidence type="ECO:0000313" key="1">
    <source>
        <dbReference type="EMBL" id="KNG93223.1"/>
    </source>
</evidence>
<evidence type="ECO:0008006" key="3">
    <source>
        <dbReference type="Google" id="ProtNLM"/>
    </source>
</evidence>
<name>A0A0L1JP79_9RHOB</name>
<protein>
    <recommendedName>
        <fullName evidence="3">Methyltransferase domain-containing protein</fullName>
    </recommendedName>
</protein>
<dbReference type="Pfam" id="PF13489">
    <property type="entry name" value="Methyltransf_23"/>
    <property type="match status" value="1"/>
</dbReference>
<dbReference type="OrthoDB" id="5642573at2"/>
<sequence>MSTAPAFWTKAARKYAASPISNPDNYNDTLTRTRAHLSPGDHLLELGCGTGPTALALAGSVAQVTATDFAAGMVEIANERLAEVPVTNVTFRTATIAEACADGPYDAIAGFNLLHLVKDIDDALAAIHDGLKPGGVFISKSACVASRSPIMWPLIKVMQVFGRAPYIRWFTTGGLKRRIERAGFTIIEEHTYGGFAPTLFLVARRQ</sequence>
<dbReference type="InterPro" id="IPR029063">
    <property type="entry name" value="SAM-dependent_MTases_sf"/>
</dbReference>
<dbReference type="CDD" id="cd02440">
    <property type="entry name" value="AdoMet_MTases"/>
    <property type="match status" value="1"/>
</dbReference>
<dbReference type="Gene3D" id="3.40.50.150">
    <property type="entry name" value="Vaccinia Virus protein VP39"/>
    <property type="match status" value="1"/>
</dbReference>
<dbReference type="PANTHER" id="PTHR43861:SF1">
    <property type="entry name" value="TRANS-ACONITATE 2-METHYLTRANSFERASE"/>
    <property type="match status" value="1"/>
</dbReference>
<dbReference type="SUPFAM" id="SSF53335">
    <property type="entry name" value="S-adenosyl-L-methionine-dependent methyltransferases"/>
    <property type="match status" value="1"/>
</dbReference>
<dbReference type="AlphaFoldDB" id="A0A0L1JP79"/>
<dbReference type="PANTHER" id="PTHR43861">
    <property type="entry name" value="TRANS-ACONITATE 2-METHYLTRANSFERASE-RELATED"/>
    <property type="match status" value="1"/>
</dbReference>